<protein>
    <submittedName>
        <fullName evidence="2">Uncharacterized protein</fullName>
    </submittedName>
</protein>
<evidence type="ECO:0000256" key="1">
    <source>
        <dbReference type="SAM" id="MobiDB-lite"/>
    </source>
</evidence>
<evidence type="ECO:0000313" key="3">
    <source>
        <dbReference type="Proteomes" id="UP001303046"/>
    </source>
</evidence>
<gene>
    <name evidence="2" type="primary">Necator_chrX.g24794</name>
    <name evidence="2" type="ORF">RB195_024629</name>
</gene>
<organism evidence="2 3">
    <name type="scientific">Necator americanus</name>
    <name type="common">Human hookworm</name>
    <dbReference type="NCBI Taxonomy" id="51031"/>
    <lineage>
        <taxon>Eukaryota</taxon>
        <taxon>Metazoa</taxon>
        <taxon>Ecdysozoa</taxon>
        <taxon>Nematoda</taxon>
        <taxon>Chromadorea</taxon>
        <taxon>Rhabditida</taxon>
        <taxon>Rhabditina</taxon>
        <taxon>Rhabditomorpha</taxon>
        <taxon>Strongyloidea</taxon>
        <taxon>Ancylostomatidae</taxon>
        <taxon>Bunostominae</taxon>
        <taxon>Necator</taxon>
    </lineage>
</organism>
<reference evidence="2 3" key="1">
    <citation type="submission" date="2023-08" db="EMBL/GenBank/DDBJ databases">
        <title>A Necator americanus chromosomal reference genome.</title>
        <authorList>
            <person name="Ilik V."/>
            <person name="Petrzelkova K.J."/>
            <person name="Pardy F."/>
            <person name="Fuh T."/>
            <person name="Niatou-Singa F.S."/>
            <person name="Gouil Q."/>
            <person name="Baker L."/>
            <person name="Ritchie M.E."/>
            <person name="Jex A.R."/>
            <person name="Gazzola D."/>
            <person name="Li H."/>
            <person name="Toshio Fujiwara R."/>
            <person name="Zhan B."/>
            <person name="Aroian R.V."/>
            <person name="Pafco B."/>
            <person name="Schwarz E.M."/>
        </authorList>
    </citation>
    <scope>NUCLEOTIDE SEQUENCE [LARGE SCALE GENOMIC DNA]</scope>
    <source>
        <strain evidence="2 3">Aroian</strain>
        <tissue evidence="2">Whole animal</tissue>
    </source>
</reference>
<dbReference type="Proteomes" id="UP001303046">
    <property type="component" value="Unassembled WGS sequence"/>
</dbReference>
<comment type="caution">
    <text evidence="2">The sequence shown here is derived from an EMBL/GenBank/DDBJ whole genome shotgun (WGS) entry which is preliminary data.</text>
</comment>
<proteinExistence type="predicted"/>
<sequence>MNRGEALLVHHDDQDHPWELAIPKALSTTLDPMKGTVMKLTTSSSIRPPPPPRKIFLHKKRRESHQVQRESSQNYHQLGSLRYVSRLLGRSRNGQRNKTGSLIETLELIRQRGATRAAGNQELTSELARVRRERMKEGLRKRRAEVLAEAAEAGKASAMPVENSPVARRG</sequence>
<keyword evidence="3" id="KW-1185">Reference proteome</keyword>
<name>A0ABR1EP89_NECAM</name>
<evidence type="ECO:0000313" key="2">
    <source>
        <dbReference type="EMBL" id="KAK6764373.1"/>
    </source>
</evidence>
<dbReference type="EMBL" id="JAVFWL010000006">
    <property type="protein sequence ID" value="KAK6764373.1"/>
    <property type="molecule type" value="Genomic_DNA"/>
</dbReference>
<feature type="region of interest" description="Disordered" evidence="1">
    <location>
        <begin position="151"/>
        <end position="170"/>
    </location>
</feature>
<accession>A0ABR1EP89</accession>